<accession>A0A7N0U632</accession>
<feature type="domain" description="EF-hand" evidence="3">
    <location>
        <begin position="179"/>
        <end position="214"/>
    </location>
</feature>
<evidence type="ECO:0000259" key="3">
    <source>
        <dbReference type="PROSITE" id="PS50222"/>
    </source>
</evidence>
<dbReference type="Pfam" id="PF13499">
    <property type="entry name" value="EF-hand_7"/>
    <property type="match status" value="1"/>
</dbReference>
<name>A0A7N0U632_KALFE</name>
<dbReference type="PANTHER" id="PTHR23048">
    <property type="entry name" value="MYOSIN LIGHT CHAIN 1, 3"/>
    <property type="match status" value="1"/>
</dbReference>
<feature type="region of interest" description="Disordered" evidence="2">
    <location>
        <begin position="1"/>
        <end position="108"/>
    </location>
</feature>
<evidence type="ECO:0000313" key="4">
    <source>
        <dbReference type="EnsemblPlants" id="Kaladp0055s0382.1.v1.1.CDS.1"/>
    </source>
</evidence>
<dbReference type="InterPro" id="IPR002048">
    <property type="entry name" value="EF_hand_dom"/>
</dbReference>
<feature type="compositionally biased region" description="Basic and acidic residues" evidence="2">
    <location>
        <begin position="1"/>
        <end position="10"/>
    </location>
</feature>
<evidence type="ECO:0000256" key="1">
    <source>
        <dbReference type="ARBA" id="ARBA00022737"/>
    </source>
</evidence>
<organism evidence="4 5">
    <name type="scientific">Kalanchoe fedtschenkoi</name>
    <name type="common">Lavender scallops</name>
    <name type="synonym">South American air plant</name>
    <dbReference type="NCBI Taxonomy" id="63787"/>
    <lineage>
        <taxon>Eukaryota</taxon>
        <taxon>Viridiplantae</taxon>
        <taxon>Streptophyta</taxon>
        <taxon>Embryophyta</taxon>
        <taxon>Tracheophyta</taxon>
        <taxon>Spermatophyta</taxon>
        <taxon>Magnoliopsida</taxon>
        <taxon>eudicotyledons</taxon>
        <taxon>Gunneridae</taxon>
        <taxon>Pentapetalae</taxon>
        <taxon>Saxifragales</taxon>
        <taxon>Crassulaceae</taxon>
        <taxon>Kalanchoe</taxon>
    </lineage>
</organism>
<reference evidence="4" key="1">
    <citation type="submission" date="2021-01" db="UniProtKB">
        <authorList>
            <consortium name="EnsemblPlants"/>
        </authorList>
    </citation>
    <scope>IDENTIFICATION</scope>
</reference>
<evidence type="ECO:0000313" key="5">
    <source>
        <dbReference type="Proteomes" id="UP000594263"/>
    </source>
</evidence>
<dbReference type="Gramene" id="Kaladp0055s0382.1.v1.1">
    <property type="protein sequence ID" value="Kaladp0055s0382.1.v1.1.CDS.1"/>
    <property type="gene ID" value="Kaladp0055s0382.v1.1"/>
</dbReference>
<dbReference type="CDD" id="cd00051">
    <property type="entry name" value="EFh"/>
    <property type="match status" value="1"/>
</dbReference>
<dbReference type="InterPro" id="IPR011992">
    <property type="entry name" value="EF-hand-dom_pair"/>
</dbReference>
<dbReference type="GO" id="GO:0005509">
    <property type="term" value="F:calcium ion binding"/>
    <property type="evidence" value="ECO:0007669"/>
    <property type="project" value="InterPro"/>
</dbReference>
<sequence length="245" mass="27489">MADERPERRTASRLLPAISLSVLSFRRKSHSKQSTNRPSPSHSLRKSISFLPTIRKSKSKSKLKPDPDTQLPEPVSVPAPDHLIRQPAQSEPEHGPPPPQSEMSRTAEPRVPAMREAFDVIRSGENGRVSPSKFGFLMRSLGANPTQAEVNSILAQESLTASFSFNRFKDIMSRHLRPEPEPQLNDAFQLFDPGMTGSVTVSELRNILTSVGEKLAPNEFDEWIRELRVGPNDRIRYEDFLSGIK</sequence>
<dbReference type="Proteomes" id="UP000594263">
    <property type="component" value="Unplaced"/>
</dbReference>
<keyword evidence="1" id="KW-0677">Repeat</keyword>
<feature type="compositionally biased region" description="Polar residues" evidence="2">
    <location>
        <begin position="32"/>
        <end position="42"/>
    </location>
</feature>
<keyword evidence="5" id="KW-1185">Reference proteome</keyword>
<dbReference type="SUPFAM" id="SSF47473">
    <property type="entry name" value="EF-hand"/>
    <property type="match status" value="1"/>
</dbReference>
<dbReference type="GO" id="GO:0016460">
    <property type="term" value="C:myosin II complex"/>
    <property type="evidence" value="ECO:0007669"/>
    <property type="project" value="TreeGrafter"/>
</dbReference>
<evidence type="ECO:0000256" key="2">
    <source>
        <dbReference type="SAM" id="MobiDB-lite"/>
    </source>
</evidence>
<dbReference type="AlphaFoldDB" id="A0A7N0U632"/>
<dbReference type="PANTHER" id="PTHR23048:SF0">
    <property type="entry name" value="CALMODULIN LIKE 3"/>
    <property type="match status" value="1"/>
</dbReference>
<dbReference type="PROSITE" id="PS50222">
    <property type="entry name" value="EF_HAND_2"/>
    <property type="match status" value="1"/>
</dbReference>
<proteinExistence type="predicted"/>
<dbReference type="InterPro" id="IPR050230">
    <property type="entry name" value="CALM/Myosin/TropC-like"/>
</dbReference>
<dbReference type="FunFam" id="1.10.238.10:FF:000001">
    <property type="entry name" value="Calmodulin 1"/>
    <property type="match status" value="1"/>
</dbReference>
<dbReference type="EnsemblPlants" id="Kaladp0055s0382.1.v1.1">
    <property type="protein sequence ID" value="Kaladp0055s0382.1.v1.1.CDS.1"/>
    <property type="gene ID" value="Kaladp0055s0382.v1.1"/>
</dbReference>
<protein>
    <recommendedName>
        <fullName evidence="3">EF-hand domain-containing protein</fullName>
    </recommendedName>
</protein>
<dbReference type="Gene3D" id="1.10.238.10">
    <property type="entry name" value="EF-hand"/>
    <property type="match status" value="2"/>
</dbReference>